<organism evidence="1 2">
    <name type="scientific">Candidatus Kaiserbacteria bacterium RIFCSPLOWO2_12_FULL_45_26</name>
    <dbReference type="NCBI Taxonomy" id="1798525"/>
    <lineage>
        <taxon>Bacteria</taxon>
        <taxon>Candidatus Kaiseribacteriota</taxon>
    </lineage>
</organism>
<dbReference type="STRING" id="1798525.A3G90_00830"/>
<protein>
    <recommendedName>
        <fullName evidence="3">Cupin 2 conserved barrel domain-containing protein</fullName>
    </recommendedName>
</protein>
<proteinExistence type="predicted"/>
<dbReference type="SUPFAM" id="SSF51182">
    <property type="entry name" value="RmlC-like cupins"/>
    <property type="match status" value="1"/>
</dbReference>
<comment type="caution">
    <text evidence="1">The sequence shown here is derived from an EMBL/GenBank/DDBJ whole genome shotgun (WGS) entry which is preliminary data.</text>
</comment>
<evidence type="ECO:0000313" key="2">
    <source>
        <dbReference type="Proteomes" id="UP000177325"/>
    </source>
</evidence>
<name>A0A1F6FFH7_9BACT</name>
<dbReference type="Proteomes" id="UP000177325">
    <property type="component" value="Unassembled WGS sequence"/>
</dbReference>
<dbReference type="AlphaFoldDB" id="A0A1F6FFH7"/>
<evidence type="ECO:0000313" key="1">
    <source>
        <dbReference type="EMBL" id="OGG84617.1"/>
    </source>
</evidence>
<dbReference type="InterPro" id="IPR011051">
    <property type="entry name" value="RmlC_Cupin_sf"/>
</dbReference>
<dbReference type="EMBL" id="MFMM01000001">
    <property type="protein sequence ID" value="OGG84617.1"/>
    <property type="molecule type" value="Genomic_DNA"/>
</dbReference>
<gene>
    <name evidence="1" type="ORF">A3G90_00830</name>
</gene>
<accession>A0A1F6FFH7</accession>
<sequence>MELSERCIQTLEKEGFVSVYETQDAPGAIYEEHKHEGKVTLFVTEGLFEITLLGQNKHLVTGDRVDIPKDTPYSAVVGPNGCQLVVGEMVDGDF</sequence>
<reference evidence="1 2" key="1">
    <citation type="journal article" date="2016" name="Nat. Commun.">
        <title>Thousands of microbial genomes shed light on interconnected biogeochemical processes in an aquifer system.</title>
        <authorList>
            <person name="Anantharaman K."/>
            <person name="Brown C.T."/>
            <person name="Hug L.A."/>
            <person name="Sharon I."/>
            <person name="Castelle C.J."/>
            <person name="Probst A.J."/>
            <person name="Thomas B.C."/>
            <person name="Singh A."/>
            <person name="Wilkins M.J."/>
            <person name="Karaoz U."/>
            <person name="Brodie E.L."/>
            <person name="Williams K.H."/>
            <person name="Hubbard S.S."/>
            <person name="Banfield J.F."/>
        </authorList>
    </citation>
    <scope>NUCLEOTIDE SEQUENCE [LARGE SCALE GENOMIC DNA]</scope>
</reference>
<dbReference type="InterPro" id="IPR014710">
    <property type="entry name" value="RmlC-like_jellyroll"/>
</dbReference>
<evidence type="ECO:0008006" key="3">
    <source>
        <dbReference type="Google" id="ProtNLM"/>
    </source>
</evidence>
<dbReference type="Gene3D" id="2.60.120.10">
    <property type="entry name" value="Jelly Rolls"/>
    <property type="match status" value="1"/>
</dbReference>